<dbReference type="RefSeq" id="WP_354510705.1">
    <property type="nucleotide sequence ID" value="NZ_JBEPMO010000025.1"/>
</dbReference>
<keyword evidence="5" id="KW-1185">Reference proteome</keyword>
<sequence>MKKVFILLVLLIGINMMQAQKAPLIDREIFFGNPEISGGQLSPDGKWISFMKEYNGIMNIWVKSLDEPFDKARPLTDSTRPLYGYFWSEDGQYILYVKDKDGDENINVFAVKPTDKAEKGEVPNSRNLTPLNEVTAQIYMVSKKDPDLLMVGINDRDKAWHDLYSLKISTGELKMIHENKDRITGYDFDWVENLRVLYRTDEKGTTQFLYKEGEKLTPIYETLVTETAYISNWNENNSEFYLVTNKGDLDLSALFLMNPSTKKLTKIESDPKGKVDFGGLFIDRNTRKIISTQYTSDKTDVYWKDKTWEANYNYLKSKFPGREVDFQSFTKDYSKSLIAVWGDKYATEAYFYDTKTKELILQYTPRPKLKEVEKHLAEMIPVSYKSSDGLRIPAYLTLPKGSSDKNLPTIILVHGGPKGPRDYWGYNSEVQFLANRGFAVLQPNFRASGGYGKNFQNAGDLQWGKLMQDDITWGVSYLVEQGIADPKKVVIMGGSYGGYATLAGLTFTPNLYAAGVDIVGPSNIFTLLDSVPAYWEAGRAFLYGMVGDPNTPEGQKLIRDASPLFSVDNINKPLLIIQGANDPRVKQAESDQIVVALRDKGKKVDYLLADDEGHGFRKPVNNMAMYAEIERFLNEVVGTDYQKDMPADVEKRLKEIRVDVSKVVYEPVQKSTVASSLPKIQNKFQEGVQKFEVIIDVQGQTIPVNVTRTVSKSGENWLVKDEAASAMGNSVDEMEYTSEFKPLKRKFQQAGMEVPMVFTDKLVKMTMMGNHIEFVMDGAYISDGVGYDQIIAGLPLAKDYTHSYYLPDMISGKNKQMNLKVEGKERIGEKEAWKVGIVNVENSSDKTTLWIDAKSQELVKSEQILAQMGNAVMTMVKK</sequence>
<protein>
    <submittedName>
        <fullName evidence="4">Dipeptidyl aminopeptidase/acylaminoacyl peptidase</fullName>
    </submittedName>
</protein>
<evidence type="ECO:0000313" key="5">
    <source>
        <dbReference type="Proteomes" id="UP001549146"/>
    </source>
</evidence>
<dbReference type="Gene3D" id="2.120.10.30">
    <property type="entry name" value="TolB, C-terminal domain"/>
    <property type="match status" value="1"/>
</dbReference>
<evidence type="ECO:0000256" key="2">
    <source>
        <dbReference type="SAM" id="SignalP"/>
    </source>
</evidence>
<dbReference type="SUPFAM" id="SSF53474">
    <property type="entry name" value="alpha/beta-Hydrolases"/>
    <property type="match status" value="1"/>
</dbReference>
<dbReference type="PANTHER" id="PTHR42776:SF27">
    <property type="entry name" value="DIPEPTIDYL PEPTIDASE FAMILY MEMBER 6"/>
    <property type="match status" value="1"/>
</dbReference>
<dbReference type="InterPro" id="IPR001375">
    <property type="entry name" value="Peptidase_S9_cat"/>
</dbReference>
<proteinExistence type="predicted"/>
<dbReference type="PANTHER" id="PTHR42776">
    <property type="entry name" value="SERINE PEPTIDASE S9 FAMILY MEMBER"/>
    <property type="match status" value="1"/>
</dbReference>
<dbReference type="Pfam" id="PF00326">
    <property type="entry name" value="Peptidase_S9"/>
    <property type="match status" value="1"/>
</dbReference>
<accession>A0ABV2LZM7</accession>
<evidence type="ECO:0000256" key="1">
    <source>
        <dbReference type="ARBA" id="ARBA00022801"/>
    </source>
</evidence>
<feature type="domain" description="Peptidase S9 prolyl oligopeptidase catalytic" evidence="3">
    <location>
        <begin position="424"/>
        <end position="638"/>
    </location>
</feature>
<keyword evidence="4" id="KW-0031">Aminopeptidase</keyword>
<comment type="caution">
    <text evidence="4">The sequence shown here is derived from an EMBL/GenBank/DDBJ whole genome shotgun (WGS) entry which is preliminary data.</text>
</comment>
<reference evidence="4 5" key="1">
    <citation type="submission" date="2024-06" db="EMBL/GenBank/DDBJ databases">
        <title>Genomic Encyclopedia of Type Strains, Phase IV (KMG-IV): sequencing the most valuable type-strain genomes for metagenomic binning, comparative biology and taxonomic classification.</title>
        <authorList>
            <person name="Goeker M."/>
        </authorList>
    </citation>
    <scope>NUCLEOTIDE SEQUENCE [LARGE SCALE GENOMIC DNA]</scope>
    <source>
        <strain evidence="4 5">DSM 29388</strain>
    </source>
</reference>
<gene>
    <name evidence="4" type="ORF">ABID46_002570</name>
</gene>
<evidence type="ECO:0000313" key="4">
    <source>
        <dbReference type="EMBL" id="MET3732978.1"/>
    </source>
</evidence>
<dbReference type="SUPFAM" id="SSF82171">
    <property type="entry name" value="DPP6 N-terminal domain-like"/>
    <property type="match status" value="1"/>
</dbReference>
<dbReference type="InterPro" id="IPR011042">
    <property type="entry name" value="6-blade_b-propeller_TolB-like"/>
</dbReference>
<dbReference type="EMBL" id="JBEPMO010000025">
    <property type="protein sequence ID" value="MET3732978.1"/>
    <property type="molecule type" value="Genomic_DNA"/>
</dbReference>
<keyword evidence="2" id="KW-0732">Signal</keyword>
<keyword evidence="1" id="KW-0378">Hydrolase</keyword>
<organism evidence="4 5">
    <name type="scientific">Moheibacter stercoris</name>
    <dbReference type="NCBI Taxonomy" id="1628251"/>
    <lineage>
        <taxon>Bacteria</taxon>
        <taxon>Pseudomonadati</taxon>
        <taxon>Bacteroidota</taxon>
        <taxon>Flavobacteriia</taxon>
        <taxon>Flavobacteriales</taxon>
        <taxon>Weeksellaceae</taxon>
        <taxon>Moheibacter</taxon>
    </lineage>
</organism>
<name>A0ABV2LZM7_9FLAO</name>
<dbReference type="GO" id="GO:0004177">
    <property type="term" value="F:aminopeptidase activity"/>
    <property type="evidence" value="ECO:0007669"/>
    <property type="project" value="UniProtKB-KW"/>
</dbReference>
<dbReference type="Proteomes" id="UP001549146">
    <property type="component" value="Unassembled WGS sequence"/>
</dbReference>
<keyword evidence="4" id="KW-0645">Protease</keyword>
<feature type="signal peptide" evidence="2">
    <location>
        <begin position="1"/>
        <end position="21"/>
    </location>
</feature>
<dbReference type="InterPro" id="IPR029058">
    <property type="entry name" value="AB_hydrolase_fold"/>
</dbReference>
<evidence type="ECO:0000259" key="3">
    <source>
        <dbReference type="Pfam" id="PF00326"/>
    </source>
</evidence>
<dbReference type="Gene3D" id="3.40.50.1820">
    <property type="entry name" value="alpha/beta hydrolase"/>
    <property type="match status" value="1"/>
</dbReference>
<feature type="chain" id="PRO_5046829014" evidence="2">
    <location>
        <begin position="22"/>
        <end position="878"/>
    </location>
</feature>